<sequence>MKKILVTEKEEELIEAIRNFRKSYPRGNPQLLWYAQQLFDEMIEPPEYYTKY</sequence>
<dbReference type="Proteomes" id="UP000423156">
    <property type="component" value="Unassembled WGS sequence"/>
</dbReference>
<name>A0AA90UUM5_9BACT</name>
<evidence type="ECO:0000313" key="2">
    <source>
        <dbReference type="EMBL" id="MQN78334.1"/>
    </source>
</evidence>
<dbReference type="Proteomes" id="UP001196765">
    <property type="component" value="Unassembled WGS sequence"/>
</dbReference>
<proteinExistence type="predicted"/>
<dbReference type="EMBL" id="VZBQ01000029">
    <property type="protein sequence ID" value="MQN88810.1"/>
    <property type="molecule type" value="Genomic_DNA"/>
</dbReference>
<dbReference type="EMBL" id="JAHOEI010000001">
    <property type="protein sequence ID" value="MBV3386225.1"/>
    <property type="molecule type" value="Genomic_DNA"/>
</dbReference>
<evidence type="ECO:0000313" key="4">
    <source>
        <dbReference type="Proteomes" id="UP000420635"/>
    </source>
</evidence>
<evidence type="ECO:0000313" key="1">
    <source>
        <dbReference type="EMBL" id="MBV3386225.1"/>
    </source>
</evidence>
<organism evidence="2 5">
    <name type="scientific">Segatella copri</name>
    <dbReference type="NCBI Taxonomy" id="165179"/>
    <lineage>
        <taxon>Bacteria</taxon>
        <taxon>Pseudomonadati</taxon>
        <taxon>Bacteroidota</taxon>
        <taxon>Bacteroidia</taxon>
        <taxon>Bacteroidales</taxon>
        <taxon>Prevotellaceae</taxon>
        <taxon>Segatella</taxon>
    </lineage>
</organism>
<dbReference type="EMBL" id="VZBZ01000138">
    <property type="protein sequence ID" value="MQN78334.1"/>
    <property type="molecule type" value="Genomic_DNA"/>
</dbReference>
<evidence type="ECO:0000313" key="5">
    <source>
        <dbReference type="Proteomes" id="UP000423156"/>
    </source>
</evidence>
<dbReference type="AlphaFoldDB" id="A0AA90UUM5"/>
<reference evidence="1" key="2">
    <citation type="submission" date="2021-06" db="EMBL/GenBank/DDBJ databases">
        <title>Collection of gut derived symbiotic bacterial strains cultured from healthy donors.</title>
        <authorList>
            <person name="Lin H."/>
            <person name="Littmann E."/>
            <person name="Pamer E.G."/>
        </authorList>
    </citation>
    <scope>NUCLEOTIDE SEQUENCE</scope>
    <source>
        <strain evidence="1">MSK.21.74</strain>
    </source>
</reference>
<protein>
    <submittedName>
        <fullName evidence="2">ArsR family transcriptional regulator</fullName>
    </submittedName>
</protein>
<comment type="caution">
    <text evidence="2">The sequence shown here is derived from an EMBL/GenBank/DDBJ whole genome shotgun (WGS) entry which is preliminary data.</text>
</comment>
<reference evidence="5" key="1">
    <citation type="submission" date="2019-09" db="EMBL/GenBank/DDBJ databases">
        <title>Distinct polysaccharide growth profiles of human intestinal Prevotella copri isolates.</title>
        <authorList>
            <person name="Fehlner-Peach H."/>
            <person name="Magnabosco C."/>
            <person name="Raghavan V."/>
            <person name="Scher J.U."/>
            <person name="Tett A."/>
            <person name="Cox L.M."/>
            <person name="Gottsegen C."/>
            <person name="Watters A."/>
            <person name="Wiltshire- Gordon J.D."/>
            <person name="Segata N."/>
            <person name="Bonneau R."/>
            <person name="Littman D.R."/>
        </authorList>
    </citation>
    <scope>NUCLEOTIDE SEQUENCE [LARGE SCALE GENOMIC DNA]</scope>
    <source>
        <strain evidence="5">BU41712</strain>
    </source>
</reference>
<dbReference type="Proteomes" id="UP000420635">
    <property type="component" value="Unassembled WGS sequence"/>
</dbReference>
<dbReference type="RefSeq" id="WP_153088912.1">
    <property type="nucleotide sequence ID" value="NZ_DAWEAY010000010.1"/>
</dbReference>
<evidence type="ECO:0000313" key="3">
    <source>
        <dbReference type="EMBL" id="MQN88810.1"/>
    </source>
</evidence>
<accession>A0AA90UUM5</accession>
<gene>
    <name evidence="3" type="ORF">F7D59_02780</name>
    <name evidence="2" type="ORF">F7D71_10820</name>
    <name evidence="1" type="ORF">KSW82_00465</name>
</gene>
<reference evidence="2" key="3">
    <citation type="submission" date="2022-12" db="EMBL/GenBank/DDBJ databases">
        <title>Distinct polysaccharide growth profiles of human intestinal Prevotella copri isolates.</title>
        <authorList>
            <person name="Fehlner-Peach H."/>
            <person name="Magnabosco C."/>
            <person name="Raghavan V."/>
            <person name="Scher J.U."/>
            <person name="Tett A."/>
            <person name="Cox L.M."/>
            <person name="Gottsegen C."/>
            <person name="Watters A."/>
            <person name="Wiltshire- Gordon J.D."/>
            <person name="Segata N."/>
            <person name="Bonneau R."/>
            <person name="Littman D.R."/>
        </authorList>
    </citation>
    <scope>NUCLEOTIDE SEQUENCE</scope>
    <source>
        <strain evidence="2">BU41712</strain>
        <strain evidence="3">IP54</strain>
        <strain evidence="4">iP54</strain>
    </source>
</reference>